<sequence length="321" mass="36372">MLELLLDNKDGNVWDISSIASDITWKTTRGGRPASLEFTLVKNSLSQDALFRYTNGDIIRFRDGQQNVFYGYIFSIDSGKDEDVKILAYDQVRYLLATDTYVFKNVTVADVVQQIADDFNLTTGTLADTGYRIATMVEDGQTLLDIIEKAITQTVISTSRLYMFYDDFGTLTVRNVEDMRLDLVMGDGSLIDYGYKQSIDTDTYNKIKLVQDNKESGKRDVYIAQDSANIARWGTLQLYQTVDEDKNAAQINELLQQLMSLKNREARSLQLEAIGNSSVRAGCYVPVMIAEFDVNQFFLVDECVHRYDGTDHTMTLTLKVI</sequence>
<protein>
    <recommendedName>
        <fullName evidence="1">YqbQ/XkdQ domain-containing protein</fullName>
    </recommendedName>
</protein>
<dbReference type="EMBL" id="VDCQ01000001">
    <property type="protein sequence ID" value="TNJ68232.1"/>
    <property type="molecule type" value="Genomic_DNA"/>
</dbReference>
<dbReference type="Gene3D" id="3.55.50.10">
    <property type="entry name" value="Baseplate protein-like domains"/>
    <property type="match status" value="1"/>
</dbReference>
<dbReference type="InterPro" id="IPR023399">
    <property type="entry name" value="Baseplate-like_2-layer_sand"/>
</dbReference>
<organism evidence="2 3">
    <name type="scientific">Paenibacillus hemerocallicola</name>
    <dbReference type="NCBI Taxonomy" id="1172614"/>
    <lineage>
        <taxon>Bacteria</taxon>
        <taxon>Bacillati</taxon>
        <taxon>Bacillota</taxon>
        <taxon>Bacilli</taxon>
        <taxon>Bacillales</taxon>
        <taxon>Paenibacillaceae</taxon>
        <taxon>Paenibacillus</taxon>
    </lineage>
</organism>
<dbReference type="Gene3D" id="3.30.1920.10">
    <property type="entry name" value="Baseplate protein-like domains - 2 layer sandwich fold"/>
    <property type="match status" value="1"/>
</dbReference>
<dbReference type="RefSeq" id="WP_139600209.1">
    <property type="nucleotide sequence ID" value="NZ_VDCQ01000001.1"/>
</dbReference>
<dbReference type="SUPFAM" id="SSF69279">
    <property type="entry name" value="Phage tail proteins"/>
    <property type="match status" value="1"/>
</dbReference>
<dbReference type="Proteomes" id="UP000307943">
    <property type="component" value="Unassembled WGS sequence"/>
</dbReference>
<feature type="domain" description="YqbQ/XkdQ" evidence="1">
    <location>
        <begin position="23"/>
        <end position="319"/>
    </location>
</feature>
<dbReference type="InterPro" id="IPR056937">
    <property type="entry name" value="YqbQ/XkdQ"/>
</dbReference>
<proteinExistence type="predicted"/>
<evidence type="ECO:0000313" key="3">
    <source>
        <dbReference type="Proteomes" id="UP000307943"/>
    </source>
</evidence>
<dbReference type="Gene3D" id="2.30.300.10">
    <property type="entry name" value="Baseplate protein-like domain - beta roll fold"/>
    <property type="match status" value="1"/>
</dbReference>
<evidence type="ECO:0000259" key="1">
    <source>
        <dbReference type="Pfam" id="PF24032"/>
    </source>
</evidence>
<gene>
    <name evidence="2" type="ORF">FE784_00800</name>
</gene>
<name>A0A5C4THK8_9BACL</name>
<dbReference type="OrthoDB" id="1698671at2"/>
<dbReference type="AlphaFoldDB" id="A0A5C4THK8"/>
<keyword evidence="3" id="KW-1185">Reference proteome</keyword>
<comment type="caution">
    <text evidence="2">The sequence shown here is derived from an EMBL/GenBank/DDBJ whole genome shotgun (WGS) entry which is preliminary data.</text>
</comment>
<dbReference type="Pfam" id="PF24032">
    <property type="entry name" value="YQBQ"/>
    <property type="match status" value="1"/>
</dbReference>
<reference evidence="2 3" key="1">
    <citation type="submission" date="2019-05" db="EMBL/GenBank/DDBJ databases">
        <title>We sequenced the genome of Paenibacillus hemerocallicola KCTC 33185 for further insight into its adaptation and study the phylogeny of Paenibacillus.</title>
        <authorList>
            <person name="Narsing Rao M.P."/>
        </authorList>
    </citation>
    <scope>NUCLEOTIDE SEQUENCE [LARGE SCALE GENOMIC DNA]</scope>
    <source>
        <strain evidence="2 3">KCTC 33185</strain>
    </source>
</reference>
<evidence type="ECO:0000313" key="2">
    <source>
        <dbReference type="EMBL" id="TNJ68232.1"/>
    </source>
</evidence>
<accession>A0A5C4THK8</accession>